<dbReference type="PANTHER" id="PTHR33734">
    <property type="entry name" value="LYSM DOMAIN-CONTAINING GPI-ANCHORED PROTEIN 2"/>
    <property type="match status" value="1"/>
</dbReference>
<gene>
    <name evidence="8" type="primary">lytF</name>
    <name evidence="8" type="ORF">OENOO_59047</name>
</gene>
<dbReference type="PANTHER" id="PTHR33734:SF22">
    <property type="entry name" value="MEMBRANE-BOUND LYTIC MUREIN TRANSGLYCOSYLASE D"/>
    <property type="match status" value="1"/>
</dbReference>
<reference evidence="8 9" key="1">
    <citation type="submission" date="2006-11" db="EMBL/GenBank/DDBJ databases">
        <authorList>
            <consortium name="Laboratoire de Microbiologie (Universite Bourgogne)"/>
            <consortium name="GENOME Express"/>
            <consortium name="UMR Oenologie Ampelologie (Universite Bordeaux 2)"/>
            <person name="Guzzo J."/>
        </authorList>
    </citation>
    <scope>NUCLEOTIDE SEQUENCE [LARGE SCALE GENOMIC DNA]</scope>
    <source>
        <strain evidence="8 9">ATCC BAA-1163</strain>
    </source>
</reference>
<sequence length="377" mass="37222">MHVGELLMTTKTVKNALLISTGAAAALAVGAVSANADTVTVKQGDSVWALAKEYDTSVSAIAKANKLSNPALILSGSSLNIPSSSSAATTSSETASSASTTAATSISAENADGTVTIASGDTLYGIAERYGVSVSTLIANNDGSTFVVAGQKLSLKATTTTSAATTTSSAAATTASSAVATTTSSAAVSSAASSVASSQAPVASSATSSVATSAPASTASSVASSSYTSQASSSATSYSTRRTYPTTSTSSSSSTTSNSGVSSNYATTSSSTNTYTYGQCTWYVKNMLSWVPNGLGNAYQWASAAAAEGYTVNNTPTVGSVVVFQAGQAYAGSLGHVAVVTAVYGDGSIRISEGNYAGLATNTRTVTSASSYQYIHA</sequence>
<dbReference type="EMBL" id="AAUV01000054">
    <property type="protein sequence ID" value="EAV39297.1"/>
    <property type="molecule type" value="Genomic_DNA"/>
</dbReference>
<dbReference type="InterPro" id="IPR018392">
    <property type="entry name" value="LysM"/>
</dbReference>
<dbReference type="InterPro" id="IPR036779">
    <property type="entry name" value="LysM_dom_sf"/>
</dbReference>
<evidence type="ECO:0000256" key="1">
    <source>
        <dbReference type="ARBA" id="ARBA00022729"/>
    </source>
</evidence>
<feature type="domain" description="Peptidase C51" evidence="6">
    <location>
        <begin position="255"/>
        <end position="376"/>
    </location>
</feature>
<dbReference type="GO" id="GO:0016787">
    <property type="term" value="F:hydrolase activity"/>
    <property type="evidence" value="ECO:0007669"/>
    <property type="project" value="UniProtKB-KW"/>
</dbReference>
<dbReference type="PROSITE" id="PS50911">
    <property type="entry name" value="CHAP"/>
    <property type="match status" value="1"/>
</dbReference>
<keyword evidence="1 5" id="KW-0732">Signal</keyword>
<feature type="domain" description="LysM" evidence="7">
    <location>
        <begin position="37"/>
        <end position="81"/>
    </location>
</feature>
<dbReference type="InterPro" id="IPR007921">
    <property type="entry name" value="CHAP_dom"/>
</dbReference>
<keyword evidence="3" id="KW-0961">Cell wall biogenesis/degradation</keyword>
<feature type="region of interest" description="Disordered" evidence="4">
    <location>
        <begin position="238"/>
        <end position="269"/>
    </location>
</feature>
<evidence type="ECO:0000256" key="4">
    <source>
        <dbReference type="SAM" id="MobiDB-lite"/>
    </source>
</evidence>
<evidence type="ECO:0000256" key="2">
    <source>
        <dbReference type="ARBA" id="ARBA00022801"/>
    </source>
</evidence>
<feature type="chain" id="PRO_5002628469" evidence="5">
    <location>
        <begin position="37"/>
        <end position="377"/>
    </location>
</feature>
<keyword evidence="2" id="KW-0378">Hydrolase</keyword>
<dbReference type="PRINTS" id="PR01852">
    <property type="entry name" value="SIBAPROTEIN"/>
</dbReference>
<accession>A0NJS0</accession>
<evidence type="ECO:0000259" key="7">
    <source>
        <dbReference type="PROSITE" id="PS51782"/>
    </source>
</evidence>
<dbReference type="GO" id="GO:0008932">
    <property type="term" value="F:lytic endotransglycosylase activity"/>
    <property type="evidence" value="ECO:0007669"/>
    <property type="project" value="TreeGrafter"/>
</dbReference>
<dbReference type="CDD" id="cd00118">
    <property type="entry name" value="LysM"/>
    <property type="match status" value="2"/>
</dbReference>
<dbReference type="Pfam" id="PF01476">
    <property type="entry name" value="LysM"/>
    <property type="match status" value="2"/>
</dbReference>
<evidence type="ECO:0000313" key="9">
    <source>
        <dbReference type="Proteomes" id="UP000003346"/>
    </source>
</evidence>
<comment type="caution">
    <text evidence="8">The sequence shown here is derived from an EMBL/GenBank/DDBJ whole genome shotgun (WGS) entry which is preliminary data.</text>
</comment>
<name>A0NJS0_OENOE</name>
<dbReference type="AlphaFoldDB" id="A0NJS0"/>
<dbReference type="HOGENOM" id="CLU_733280_0_0_9"/>
<dbReference type="Proteomes" id="UP000003346">
    <property type="component" value="Unassembled WGS sequence"/>
</dbReference>
<dbReference type="Gene3D" id="3.90.1720.10">
    <property type="entry name" value="endopeptidase domain like (from Nostoc punctiforme)"/>
    <property type="match status" value="1"/>
</dbReference>
<evidence type="ECO:0000256" key="3">
    <source>
        <dbReference type="ARBA" id="ARBA00023316"/>
    </source>
</evidence>
<evidence type="ECO:0000259" key="6">
    <source>
        <dbReference type="PROSITE" id="PS50911"/>
    </source>
</evidence>
<evidence type="ECO:0000256" key="5">
    <source>
        <dbReference type="SAM" id="SignalP"/>
    </source>
</evidence>
<dbReference type="InterPro" id="IPR038765">
    <property type="entry name" value="Papain-like_cys_pep_sf"/>
</dbReference>
<dbReference type="GO" id="GO:0071555">
    <property type="term" value="P:cell wall organization"/>
    <property type="evidence" value="ECO:0007669"/>
    <property type="project" value="UniProtKB-KW"/>
</dbReference>
<dbReference type="Pfam" id="PF05257">
    <property type="entry name" value="CHAP"/>
    <property type="match status" value="1"/>
</dbReference>
<dbReference type="Gene3D" id="3.10.350.10">
    <property type="entry name" value="LysM domain"/>
    <property type="match status" value="2"/>
</dbReference>
<evidence type="ECO:0000313" key="8">
    <source>
        <dbReference type="EMBL" id="EAV39297.1"/>
    </source>
</evidence>
<dbReference type="SUPFAM" id="SSF54001">
    <property type="entry name" value="Cysteine proteinases"/>
    <property type="match status" value="1"/>
</dbReference>
<dbReference type="PROSITE" id="PS51782">
    <property type="entry name" value="LYSM"/>
    <property type="match status" value="2"/>
</dbReference>
<proteinExistence type="predicted"/>
<feature type="signal peptide" evidence="5">
    <location>
        <begin position="1"/>
        <end position="36"/>
    </location>
</feature>
<organism evidence="8 9">
    <name type="scientific">Oenococcus oeni ATCC BAA-1163</name>
    <dbReference type="NCBI Taxonomy" id="379360"/>
    <lineage>
        <taxon>Bacteria</taxon>
        <taxon>Bacillati</taxon>
        <taxon>Bacillota</taxon>
        <taxon>Bacilli</taxon>
        <taxon>Lactobacillales</taxon>
        <taxon>Lactobacillaceae</taxon>
        <taxon>Oenococcus</taxon>
    </lineage>
</organism>
<dbReference type="SMART" id="SM00257">
    <property type="entry name" value="LysM"/>
    <property type="match status" value="2"/>
</dbReference>
<dbReference type="InterPro" id="IPR009148">
    <property type="entry name" value="PcsB-like"/>
</dbReference>
<protein>
    <submittedName>
        <fullName evidence="8">Gamma-D-glutamate-meso-diaminopimelate muropeptidase</fullName>
    </submittedName>
</protein>
<feature type="domain" description="LysM" evidence="7">
    <location>
        <begin position="113"/>
        <end position="157"/>
    </location>
</feature>
<dbReference type="SUPFAM" id="SSF54106">
    <property type="entry name" value="LysM domain"/>
    <property type="match status" value="2"/>
</dbReference>